<keyword evidence="2" id="KW-1133">Transmembrane helix</keyword>
<feature type="compositionally biased region" description="Low complexity" evidence="1">
    <location>
        <begin position="22"/>
        <end position="44"/>
    </location>
</feature>
<evidence type="ECO:0000313" key="4">
    <source>
        <dbReference type="Proteomes" id="UP000772434"/>
    </source>
</evidence>
<name>A0A9P5P340_9AGAR</name>
<evidence type="ECO:0000256" key="2">
    <source>
        <dbReference type="SAM" id="Phobius"/>
    </source>
</evidence>
<keyword evidence="4" id="KW-1185">Reference proteome</keyword>
<feature type="non-terminal residue" evidence="3">
    <location>
        <position position="168"/>
    </location>
</feature>
<sequence>MSPPTATITPQTLSTHSNSGASSDSTISLPSSLSTPTTSPLPVSAAEKSHLNPAILGGTIGAVVGALLLLLALLLWIRHRRRLARLASFPADFRSIDKEESIFPFIAETQVDITVPQRNRGIGIARPTINGAPFSREVKLKRSGVRAQSQNAQEELRITRQALELLRD</sequence>
<reference evidence="3" key="1">
    <citation type="submission" date="2020-11" db="EMBL/GenBank/DDBJ databases">
        <authorList>
            <consortium name="DOE Joint Genome Institute"/>
            <person name="Ahrendt S."/>
            <person name="Riley R."/>
            <person name="Andreopoulos W."/>
            <person name="Labutti K."/>
            <person name="Pangilinan J."/>
            <person name="Ruiz-Duenas F.J."/>
            <person name="Barrasa J.M."/>
            <person name="Sanchez-Garcia M."/>
            <person name="Camarero S."/>
            <person name="Miyauchi S."/>
            <person name="Serrano A."/>
            <person name="Linde D."/>
            <person name="Babiker R."/>
            <person name="Drula E."/>
            <person name="Ayuso-Fernandez I."/>
            <person name="Pacheco R."/>
            <person name="Padilla G."/>
            <person name="Ferreira P."/>
            <person name="Barriuso J."/>
            <person name="Kellner H."/>
            <person name="Castanera R."/>
            <person name="Alfaro M."/>
            <person name="Ramirez L."/>
            <person name="Pisabarro A.G."/>
            <person name="Kuo A."/>
            <person name="Tritt A."/>
            <person name="Lipzen A."/>
            <person name="He G."/>
            <person name="Yan M."/>
            <person name="Ng V."/>
            <person name="Cullen D."/>
            <person name="Martin F."/>
            <person name="Rosso M.-N."/>
            <person name="Henrissat B."/>
            <person name="Hibbett D."/>
            <person name="Martinez A.T."/>
            <person name="Grigoriev I.V."/>
        </authorList>
    </citation>
    <scope>NUCLEOTIDE SEQUENCE</scope>
    <source>
        <strain evidence="3">AH 40177</strain>
    </source>
</reference>
<keyword evidence="2" id="KW-0472">Membrane</keyword>
<keyword evidence="2" id="KW-0812">Transmembrane</keyword>
<feature type="compositionally biased region" description="Polar residues" evidence="1">
    <location>
        <begin position="1"/>
        <end position="21"/>
    </location>
</feature>
<dbReference type="EMBL" id="JADNRY010000955">
    <property type="protein sequence ID" value="KAF9023638.1"/>
    <property type="molecule type" value="Genomic_DNA"/>
</dbReference>
<accession>A0A9P5P340</accession>
<comment type="caution">
    <text evidence="3">The sequence shown here is derived from an EMBL/GenBank/DDBJ whole genome shotgun (WGS) entry which is preliminary data.</text>
</comment>
<dbReference type="AlphaFoldDB" id="A0A9P5P340"/>
<evidence type="ECO:0000256" key="1">
    <source>
        <dbReference type="SAM" id="MobiDB-lite"/>
    </source>
</evidence>
<evidence type="ECO:0000313" key="3">
    <source>
        <dbReference type="EMBL" id="KAF9023638.1"/>
    </source>
</evidence>
<feature type="region of interest" description="Disordered" evidence="1">
    <location>
        <begin position="1"/>
        <end position="44"/>
    </location>
</feature>
<feature type="transmembrane region" description="Helical" evidence="2">
    <location>
        <begin position="54"/>
        <end position="77"/>
    </location>
</feature>
<proteinExistence type="predicted"/>
<organism evidence="3 4">
    <name type="scientific">Rhodocollybia butyracea</name>
    <dbReference type="NCBI Taxonomy" id="206335"/>
    <lineage>
        <taxon>Eukaryota</taxon>
        <taxon>Fungi</taxon>
        <taxon>Dikarya</taxon>
        <taxon>Basidiomycota</taxon>
        <taxon>Agaricomycotina</taxon>
        <taxon>Agaricomycetes</taxon>
        <taxon>Agaricomycetidae</taxon>
        <taxon>Agaricales</taxon>
        <taxon>Marasmiineae</taxon>
        <taxon>Omphalotaceae</taxon>
        <taxon>Rhodocollybia</taxon>
    </lineage>
</organism>
<dbReference type="Proteomes" id="UP000772434">
    <property type="component" value="Unassembled WGS sequence"/>
</dbReference>
<protein>
    <submittedName>
        <fullName evidence="3">Uncharacterized protein</fullName>
    </submittedName>
</protein>
<gene>
    <name evidence="3" type="ORF">BDP27DRAFT_1457222</name>
</gene>